<keyword evidence="3" id="KW-0597">Phosphoprotein</keyword>
<sequence length="393" mass="44897">MKRVKSFTNEHWAYITLFYVRIIWVVLHLILIPYEYKGSNESLYIILLACLIAGVIPQFVWFYTGHKKKWLYPVVELVVTGMFFIYSSYFIGEYFSYIAIPTMCAAATIHTVRLRVPLWIWFSLIPPVAMAIVLPVPTYSISVIEGFFFFGLGCIIWKVIDTQRKMHQLLEENERQRQVLEQYAQQIEKITLLEERNRLSRELHDTVGHTLTSVIMGLDATRYLINDSPEEAIQNIKQLGKISRDGLEDVRRQIHHISPLKEGESLTNELKGIATEFSLSTGTTVTFEAVGNDITVHPQISLTFVRCLQESLTNAKRHGSADNIHILLSVQPELVTLTVQDNGIGMDQIQYGFGLSVMKERIEAYQGKLDIQSHKDKGTKIICQLPFKTGKAG</sequence>
<feature type="transmembrane region" description="Helical" evidence="9">
    <location>
        <begin position="70"/>
        <end position="88"/>
    </location>
</feature>
<feature type="transmembrane region" description="Helical" evidence="9">
    <location>
        <begin position="94"/>
        <end position="112"/>
    </location>
</feature>
<evidence type="ECO:0000256" key="7">
    <source>
        <dbReference type="ARBA" id="ARBA00022840"/>
    </source>
</evidence>
<dbReference type="InterPro" id="IPR036890">
    <property type="entry name" value="HATPase_C_sf"/>
</dbReference>
<feature type="transmembrane region" description="Helical" evidence="9">
    <location>
        <begin position="119"/>
        <end position="136"/>
    </location>
</feature>
<evidence type="ECO:0000256" key="8">
    <source>
        <dbReference type="ARBA" id="ARBA00023012"/>
    </source>
</evidence>
<dbReference type="InterPro" id="IPR011712">
    <property type="entry name" value="Sig_transdc_His_kin_sub3_dim/P"/>
</dbReference>
<dbReference type="InterPro" id="IPR050482">
    <property type="entry name" value="Sensor_HK_TwoCompSys"/>
</dbReference>
<keyword evidence="6 11" id="KW-0418">Kinase</keyword>
<keyword evidence="9" id="KW-0472">Membrane</keyword>
<name>A0ABW6K9I5_9BACI</name>
<dbReference type="PANTHER" id="PTHR24421:SF10">
    <property type="entry name" value="NITRATE_NITRITE SENSOR PROTEIN NARQ"/>
    <property type="match status" value="1"/>
</dbReference>
<evidence type="ECO:0000313" key="11">
    <source>
        <dbReference type="EMBL" id="MFE8700819.1"/>
    </source>
</evidence>
<keyword evidence="4" id="KW-0808">Transferase</keyword>
<dbReference type="RefSeq" id="WP_389360366.1">
    <property type="nucleotide sequence ID" value="NZ_JBIACK010000003.1"/>
</dbReference>
<proteinExistence type="predicted"/>
<evidence type="ECO:0000256" key="5">
    <source>
        <dbReference type="ARBA" id="ARBA00022741"/>
    </source>
</evidence>
<keyword evidence="12" id="KW-1185">Reference proteome</keyword>
<dbReference type="Pfam" id="PF07730">
    <property type="entry name" value="HisKA_3"/>
    <property type="match status" value="1"/>
</dbReference>
<dbReference type="CDD" id="cd16917">
    <property type="entry name" value="HATPase_UhpB-NarQ-NarX-like"/>
    <property type="match status" value="1"/>
</dbReference>
<dbReference type="SMART" id="SM00387">
    <property type="entry name" value="HATPase_c"/>
    <property type="match status" value="1"/>
</dbReference>
<comment type="caution">
    <text evidence="11">The sequence shown here is derived from an EMBL/GenBank/DDBJ whole genome shotgun (WGS) entry which is preliminary data.</text>
</comment>
<keyword evidence="8" id="KW-0902">Two-component regulatory system</keyword>
<dbReference type="Pfam" id="PF02518">
    <property type="entry name" value="HATPase_c"/>
    <property type="match status" value="1"/>
</dbReference>
<evidence type="ECO:0000256" key="2">
    <source>
        <dbReference type="ARBA" id="ARBA00012438"/>
    </source>
</evidence>
<evidence type="ECO:0000256" key="4">
    <source>
        <dbReference type="ARBA" id="ARBA00022679"/>
    </source>
</evidence>
<dbReference type="EMBL" id="JBIACK010000003">
    <property type="protein sequence ID" value="MFE8700819.1"/>
    <property type="molecule type" value="Genomic_DNA"/>
</dbReference>
<evidence type="ECO:0000256" key="3">
    <source>
        <dbReference type="ARBA" id="ARBA00022553"/>
    </source>
</evidence>
<evidence type="ECO:0000313" key="12">
    <source>
        <dbReference type="Proteomes" id="UP001601059"/>
    </source>
</evidence>
<reference evidence="11 12" key="1">
    <citation type="submission" date="2024-08" db="EMBL/GenBank/DDBJ databases">
        <title>Two novel Cytobacillus novel species.</title>
        <authorList>
            <person name="Liu G."/>
        </authorList>
    </citation>
    <scope>NUCLEOTIDE SEQUENCE [LARGE SCALE GENOMIC DNA]</scope>
    <source>
        <strain evidence="11 12">FJAT-54145</strain>
    </source>
</reference>
<dbReference type="InterPro" id="IPR003594">
    <property type="entry name" value="HATPase_dom"/>
</dbReference>
<dbReference type="Gene3D" id="3.30.565.10">
    <property type="entry name" value="Histidine kinase-like ATPase, C-terminal domain"/>
    <property type="match status" value="1"/>
</dbReference>
<dbReference type="EC" id="2.7.13.3" evidence="2"/>
<protein>
    <recommendedName>
        <fullName evidence="2">histidine kinase</fullName>
        <ecNumber evidence="2">2.7.13.3</ecNumber>
    </recommendedName>
</protein>
<feature type="transmembrane region" description="Helical" evidence="9">
    <location>
        <begin position="12"/>
        <end position="31"/>
    </location>
</feature>
<dbReference type="SUPFAM" id="SSF55874">
    <property type="entry name" value="ATPase domain of HSP90 chaperone/DNA topoisomerase II/histidine kinase"/>
    <property type="match status" value="1"/>
</dbReference>
<dbReference type="Gene3D" id="1.20.5.1930">
    <property type="match status" value="1"/>
</dbReference>
<comment type="catalytic activity">
    <reaction evidence="1">
        <text>ATP + protein L-histidine = ADP + protein N-phospho-L-histidine.</text>
        <dbReference type="EC" id="2.7.13.3"/>
    </reaction>
</comment>
<evidence type="ECO:0000256" key="9">
    <source>
        <dbReference type="SAM" id="Phobius"/>
    </source>
</evidence>
<keyword evidence="9" id="KW-0812">Transmembrane</keyword>
<feature type="transmembrane region" description="Helical" evidence="9">
    <location>
        <begin position="43"/>
        <end position="63"/>
    </location>
</feature>
<gene>
    <name evidence="11" type="ORF">ACFYKX_09350</name>
</gene>
<organism evidence="11 12">
    <name type="scientific">Cytobacillus spartinae</name>
    <dbReference type="NCBI Taxonomy" id="3299023"/>
    <lineage>
        <taxon>Bacteria</taxon>
        <taxon>Bacillati</taxon>
        <taxon>Bacillota</taxon>
        <taxon>Bacilli</taxon>
        <taxon>Bacillales</taxon>
        <taxon>Bacillaceae</taxon>
        <taxon>Cytobacillus</taxon>
    </lineage>
</organism>
<evidence type="ECO:0000256" key="1">
    <source>
        <dbReference type="ARBA" id="ARBA00000085"/>
    </source>
</evidence>
<keyword evidence="7" id="KW-0067">ATP-binding</keyword>
<accession>A0ABW6K9I5</accession>
<keyword evidence="5" id="KW-0547">Nucleotide-binding</keyword>
<feature type="domain" description="Histidine kinase/HSP90-like ATPase" evidence="10">
    <location>
        <begin position="299"/>
        <end position="389"/>
    </location>
</feature>
<dbReference type="GO" id="GO:0016301">
    <property type="term" value="F:kinase activity"/>
    <property type="evidence" value="ECO:0007669"/>
    <property type="project" value="UniProtKB-KW"/>
</dbReference>
<evidence type="ECO:0000256" key="6">
    <source>
        <dbReference type="ARBA" id="ARBA00022777"/>
    </source>
</evidence>
<dbReference type="Proteomes" id="UP001601059">
    <property type="component" value="Unassembled WGS sequence"/>
</dbReference>
<keyword evidence="9" id="KW-1133">Transmembrane helix</keyword>
<dbReference type="PANTHER" id="PTHR24421">
    <property type="entry name" value="NITRATE/NITRITE SENSOR PROTEIN NARX-RELATED"/>
    <property type="match status" value="1"/>
</dbReference>
<evidence type="ECO:0000259" key="10">
    <source>
        <dbReference type="SMART" id="SM00387"/>
    </source>
</evidence>